<feature type="domain" description="HTH araC/xylS-type" evidence="5">
    <location>
        <begin position="302"/>
        <end position="399"/>
    </location>
</feature>
<dbReference type="Gene3D" id="1.10.10.60">
    <property type="entry name" value="Homeodomain-like"/>
    <property type="match status" value="1"/>
</dbReference>
<accession>A4JT83</accession>
<dbReference type="KEGG" id="bvi:Bcep1808_6592"/>
<dbReference type="InterPro" id="IPR009057">
    <property type="entry name" value="Homeodomain-like_sf"/>
</dbReference>
<proteinExistence type="predicted"/>
<dbReference type="InterPro" id="IPR018060">
    <property type="entry name" value="HTH_AraC"/>
</dbReference>
<evidence type="ECO:0000256" key="2">
    <source>
        <dbReference type="ARBA" id="ARBA00023125"/>
    </source>
</evidence>
<dbReference type="InterPro" id="IPR032687">
    <property type="entry name" value="AraC-type_N"/>
</dbReference>
<dbReference type="PANTHER" id="PTHR47894:SF1">
    <property type="entry name" value="HTH-TYPE TRANSCRIPTIONAL REGULATOR VQSM"/>
    <property type="match status" value="1"/>
</dbReference>
<gene>
    <name evidence="6" type="ordered locus">Bcep1808_6592</name>
</gene>
<organism evidence="6 7">
    <name type="scientific">Burkholderia vietnamiensis (strain G4 / LMG 22486)</name>
    <name type="common">Burkholderia cepacia (strain R1808)</name>
    <dbReference type="NCBI Taxonomy" id="269482"/>
    <lineage>
        <taxon>Bacteria</taxon>
        <taxon>Pseudomonadati</taxon>
        <taxon>Pseudomonadota</taxon>
        <taxon>Betaproteobacteria</taxon>
        <taxon>Burkholderiales</taxon>
        <taxon>Burkholderiaceae</taxon>
        <taxon>Burkholderia</taxon>
        <taxon>Burkholderia cepacia complex</taxon>
    </lineage>
</organism>
<reference evidence="7" key="1">
    <citation type="submission" date="2007-03" db="EMBL/GenBank/DDBJ databases">
        <title>Complete sequence of chromosome 3 of Burkholderia vietnamiensis G4.</title>
        <authorList>
            <consortium name="US DOE Joint Genome Institute"/>
            <person name="Copeland A."/>
            <person name="Lucas S."/>
            <person name="Lapidus A."/>
            <person name="Barry K."/>
            <person name="Detter J.C."/>
            <person name="Glavina del Rio T."/>
            <person name="Hammon N."/>
            <person name="Israni S."/>
            <person name="Dalin E."/>
            <person name="Tice H."/>
            <person name="Pitluck S."/>
            <person name="Chain P."/>
            <person name="Malfatti S."/>
            <person name="Shin M."/>
            <person name="Vergez L."/>
            <person name="Schmutz J."/>
            <person name="Larimer F."/>
            <person name="Land M."/>
            <person name="Hauser L."/>
            <person name="Kyrpides N."/>
            <person name="Tiedje J."/>
            <person name="Richardson P."/>
        </authorList>
    </citation>
    <scope>NUCLEOTIDE SEQUENCE [LARGE SCALE GENOMIC DNA]</scope>
    <source>
        <strain evidence="7">G4 / LMG 22486</strain>
    </source>
</reference>
<protein>
    <submittedName>
        <fullName evidence="6">Transcriptional regulator, AraC family</fullName>
    </submittedName>
</protein>
<dbReference type="AlphaFoldDB" id="A4JT83"/>
<dbReference type="GO" id="GO:0005829">
    <property type="term" value="C:cytosol"/>
    <property type="evidence" value="ECO:0007669"/>
    <property type="project" value="TreeGrafter"/>
</dbReference>
<dbReference type="Proteomes" id="UP000002287">
    <property type="component" value="Chromosome 3"/>
</dbReference>
<name>A4JT83_BURVG</name>
<evidence type="ECO:0000256" key="3">
    <source>
        <dbReference type="ARBA" id="ARBA00023163"/>
    </source>
</evidence>
<dbReference type="HOGENOM" id="CLU_047522_3_2_4"/>
<dbReference type="eggNOG" id="COG2207">
    <property type="taxonomic scope" value="Bacteria"/>
</dbReference>
<keyword evidence="2" id="KW-0238">DNA-binding</keyword>
<dbReference type="SMART" id="SM00342">
    <property type="entry name" value="HTH_ARAC"/>
    <property type="match status" value="1"/>
</dbReference>
<dbReference type="PROSITE" id="PS01124">
    <property type="entry name" value="HTH_ARAC_FAMILY_2"/>
    <property type="match status" value="1"/>
</dbReference>
<dbReference type="GO" id="GO:0000976">
    <property type="term" value="F:transcription cis-regulatory region binding"/>
    <property type="evidence" value="ECO:0007669"/>
    <property type="project" value="TreeGrafter"/>
</dbReference>
<dbReference type="PANTHER" id="PTHR47894">
    <property type="entry name" value="HTH-TYPE TRANSCRIPTIONAL REGULATOR GADX"/>
    <property type="match status" value="1"/>
</dbReference>
<evidence type="ECO:0000313" key="7">
    <source>
        <dbReference type="Proteomes" id="UP000002287"/>
    </source>
</evidence>
<dbReference type="SUPFAM" id="SSF46689">
    <property type="entry name" value="Homeodomain-like"/>
    <property type="match status" value="1"/>
</dbReference>
<dbReference type="Pfam" id="PF12833">
    <property type="entry name" value="HTH_18"/>
    <property type="match status" value="1"/>
</dbReference>
<evidence type="ECO:0000256" key="4">
    <source>
        <dbReference type="SAM" id="MobiDB-lite"/>
    </source>
</evidence>
<dbReference type="GO" id="GO:0003700">
    <property type="term" value="F:DNA-binding transcription factor activity"/>
    <property type="evidence" value="ECO:0007669"/>
    <property type="project" value="InterPro"/>
</dbReference>
<evidence type="ECO:0000259" key="5">
    <source>
        <dbReference type="PROSITE" id="PS01124"/>
    </source>
</evidence>
<dbReference type="EMBL" id="CP000616">
    <property type="protein sequence ID" value="ABO59486.1"/>
    <property type="molecule type" value="Genomic_DNA"/>
</dbReference>
<feature type="region of interest" description="Disordered" evidence="4">
    <location>
        <begin position="38"/>
        <end position="65"/>
    </location>
</feature>
<keyword evidence="1" id="KW-0805">Transcription regulation</keyword>
<evidence type="ECO:0000313" key="6">
    <source>
        <dbReference type="EMBL" id="ABO59486.1"/>
    </source>
</evidence>
<evidence type="ECO:0000256" key="1">
    <source>
        <dbReference type="ARBA" id="ARBA00023015"/>
    </source>
</evidence>
<keyword evidence="3" id="KW-0804">Transcription</keyword>
<sequence>MRKADVFGGYFRTCGNGPLRAARRSGVSRAFPLSFTRIRRRPRTMDSQSPRHRRRAERGLRSTASQDDIPATVHAIAVTLDECRVRHLDIAAVLDGTGLGAAEVASPNLHVNRGQEQRCFRNLLRCSGLPSIGLAIGARLHVSTLGLAGYAMLISGSVMQAFGCMGRFPLFMGLYFDVRGHTHADGMSVTIERYNGEPDIEVFQTDMCLSSLRLIVSDLVGKPVWPAQLHLARRTPRNAADYARHFRCPVAFGAGENRLVFTSVDGSEAPRLANEVSFNALHQQCEALERQWAASVGMRFADRAKALMARDLTRFKSMTSLADALYVTERTLRRRLDKDGITFQSLLDDVRHQEAVRLLDEPTLSVAAIAERLGYSEPRSFRHAYRRWTGSTPRARADADGDA</sequence>
<dbReference type="Pfam" id="PF12625">
    <property type="entry name" value="Arabinose_bd"/>
    <property type="match status" value="1"/>
</dbReference>